<dbReference type="AlphaFoldDB" id="W4KEJ0"/>
<evidence type="ECO:0000313" key="3">
    <source>
        <dbReference type="Proteomes" id="UP000030671"/>
    </source>
</evidence>
<evidence type="ECO:0000256" key="1">
    <source>
        <dbReference type="SAM" id="MobiDB-lite"/>
    </source>
</evidence>
<dbReference type="EMBL" id="KI925457">
    <property type="protein sequence ID" value="ETW83481.1"/>
    <property type="molecule type" value="Genomic_DNA"/>
</dbReference>
<organism evidence="2 3">
    <name type="scientific">Heterobasidion irregulare (strain TC 32-1)</name>
    <dbReference type="NCBI Taxonomy" id="747525"/>
    <lineage>
        <taxon>Eukaryota</taxon>
        <taxon>Fungi</taxon>
        <taxon>Dikarya</taxon>
        <taxon>Basidiomycota</taxon>
        <taxon>Agaricomycotina</taxon>
        <taxon>Agaricomycetes</taxon>
        <taxon>Russulales</taxon>
        <taxon>Bondarzewiaceae</taxon>
        <taxon>Heterobasidion</taxon>
        <taxon>Heterobasidion annosum species complex</taxon>
    </lineage>
</organism>
<dbReference type="GeneID" id="20676104"/>
<dbReference type="RefSeq" id="XP_009545727.1">
    <property type="nucleotide sequence ID" value="XM_009547432.1"/>
</dbReference>
<sequence>MPHKIIDLLKITLLTDELTLTIVFLCVLTLNGPSPPSLSITTLAAQVTNATDTAKRPKPTCTKRTSKQKPKMCTPPAVPQINRYVFFYFSPSHTNIFHTLLFMKEYVEEHGPTTLAEFTKIWLAMDKSTKQLYRLKVAQLKQQRKRDVLAIISLEHDDGIAGMPGSRPSSS</sequence>
<dbReference type="HOGENOM" id="CLU_1563070_0_0_1"/>
<dbReference type="KEGG" id="hir:HETIRDRAFT_451052"/>
<keyword evidence="3" id="KW-1185">Reference proteome</keyword>
<gene>
    <name evidence="2" type="ORF">HETIRDRAFT_451052</name>
</gene>
<dbReference type="Proteomes" id="UP000030671">
    <property type="component" value="Unassembled WGS sequence"/>
</dbReference>
<dbReference type="InParanoid" id="W4KEJ0"/>
<name>W4KEJ0_HETIT</name>
<accession>W4KEJ0</accession>
<protein>
    <submittedName>
        <fullName evidence="2">Uncharacterized protein</fullName>
    </submittedName>
</protein>
<proteinExistence type="predicted"/>
<reference evidence="2 3" key="1">
    <citation type="journal article" date="2012" name="New Phytol.">
        <title>Insight into trade-off between wood decay and parasitism from the genome of a fungal forest pathogen.</title>
        <authorList>
            <person name="Olson A."/>
            <person name="Aerts A."/>
            <person name="Asiegbu F."/>
            <person name="Belbahri L."/>
            <person name="Bouzid O."/>
            <person name="Broberg A."/>
            <person name="Canback B."/>
            <person name="Coutinho P.M."/>
            <person name="Cullen D."/>
            <person name="Dalman K."/>
            <person name="Deflorio G."/>
            <person name="van Diepen L.T."/>
            <person name="Dunand C."/>
            <person name="Duplessis S."/>
            <person name="Durling M."/>
            <person name="Gonthier P."/>
            <person name="Grimwood J."/>
            <person name="Fossdal C.G."/>
            <person name="Hansson D."/>
            <person name="Henrissat B."/>
            <person name="Hietala A."/>
            <person name="Himmelstrand K."/>
            <person name="Hoffmeister D."/>
            <person name="Hogberg N."/>
            <person name="James T.Y."/>
            <person name="Karlsson M."/>
            <person name="Kohler A."/>
            <person name="Kues U."/>
            <person name="Lee Y.H."/>
            <person name="Lin Y.C."/>
            <person name="Lind M."/>
            <person name="Lindquist E."/>
            <person name="Lombard V."/>
            <person name="Lucas S."/>
            <person name="Lunden K."/>
            <person name="Morin E."/>
            <person name="Murat C."/>
            <person name="Park J."/>
            <person name="Raffaello T."/>
            <person name="Rouze P."/>
            <person name="Salamov A."/>
            <person name="Schmutz J."/>
            <person name="Solheim H."/>
            <person name="Stahlberg J."/>
            <person name="Velez H."/>
            <person name="de Vries R.P."/>
            <person name="Wiebenga A."/>
            <person name="Woodward S."/>
            <person name="Yakovlev I."/>
            <person name="Garbelotto M."/>
            <person name="Martin F."/>
            <person name="Grigoriev I.V."/>
            <person name="Stenlid J."/>
        </authorList>
    </citation>
    <scope>NUCLEOTIDE SEQUENCE [LARGE SCALE GENOMIC DNA]</scope>
    <source>
        <strain evidence="2 3">TC 32-1</strain>
    </source>
</reference>
<feature type="region of interest" description="Disordered" evidence="1">
    <location>
        <begin position="51"/>
        <end position="73"/>
    </location>
</feature>
<evidence type="ECO:0000313" key="2">
    <source>
        <dbReference type="EMBL" id="ETW83481.1"/>
    </source>
</evidence>